<evidence type="ECO:0000313" key="2">
    <source>
        <dbReference type="Proteomes" id="UP001229209"/>
    </source>
</evidence>
<dbReference type="Proteomes" id="UP001229209">
    <property type="component" value="Unassembled WGS sequence"/>
</dbReference>
<sequence length="256" mass="30458">MQIHTSEYRIFEYLWERSQHRRRPSPKSYQAVARNYYKRFPEATGKITSLEMLLQQFGSFHNATISFMRTYYLIHGGMEIPDYWLGWMTNRVNITWDKRGGVYLRIIEKDSLWIDMLRPLLEPVSIFQTGRGKSSKDIRSHNLDLIFTVMLLWETNTHPVFRPTLDFLRGYIEGHSFFTPLGHDKYRLTIHGPLTEACRHLLVNLGATSSTQILLHKGTPSWNIHTKSIRRIRETLYPQDKDFICHPEFREQIWKI</sequence>
<dbReference type="RefSeq" id="WP_203115828.1">
    <property type="nucleotide sequence ID" value="NZ_JAURUO010000013.1"/>
</dbReference>
<proteinExistence type="predicted"/>
<name>A0ABT9LYI9_9BACL</name>
<gene>
    <name evidence="1" type="ORF">J2S04_002314</name>
</gene>
<reference evidence="1 2" key="1">
    <citation type="submission" date="2023-07" db="EMBL/GenBank/DDBJ databases">
        <title>Genomic Encyclopedia of Type Strains, Phase IV (KMG-IV): sequencing the most valuable type-strain genomes for metagenomic binning, comparative biology and taxonomic classification.</title>
        <authorList>
            <person name="Goeker M."/>
        </authorList>
    </citation>
    <scope>NUCLEOTIDE SEQUENCE [LARGE SCALE GENOMIC DNA]</scope>
    <source>
        <strain evidence="1 2">DSM 25924</strain>
    </source>
</reference>
<evidence type="ECO:0000313" key="1">
    <source>
        <dbReference type="EMBL" id="MDP9729341.1"/>
    </source>
</evidence>
<evidence type="ECO:0008006" key="3">
    <source>
        <dbReference type="Google" id="ProtNLM"/>
    </source>
</evidence>
<dbReference type="EMBL" id="JAURUO010000013">
    <property type="protein sequence ID" value="MDP9729341.1"/>
    <property type="molecule type" value="Genomic_DNA"/>
</dbReference>
<accession>A0ABT9LYI9</accession>
<protein>
    <recommendedName>
        <fullName evidence="3">Homing endonuclease LAGLIDADG domain-containing protein</fullName>
    </recommendedName>
</protein>
<keyword evidence="2" id="KW-1185">Reference proteome</keyword>
<organism evidence="1 2">
    <name type="scientific">Alicyclobacillus tolerans</name>
    <dbReference type="NCBI Taxonomy" id="90970"/>
    <lineage>
        <taxon>Bacteria</taxon>
        <taxon>Bacillati</taxon>
        <taxon>Bacillota</taxon>
        <taxon>Bacilli</taxon>
        <taxon>Bacillales</taxon>
        <taxon>Alicyclobacillaceae</taxon>
        <taxon>Alicyclobacillus</taxon>
    </lineage>
</organism>
<comment type="caution">
    <text evidence="1">The sequence shown here is derived from an EMBL/GenBank/DDBJ whole genome shotgun (WGS) entry which is preliminary data.</text>
</comment>